<proteinExistence type="predicted"/>
<dbReference type="GO" id="GO:0032259">
    <property type="term" value="P:methylation"/>
    <property type="evidence" value="ECO:0007669"/>
    <property type="project" value="UniProtKB-KW"/>
</dbReference>
<dbReference type="RefSeq" id="WP_129424210.1">
    <property type="nucleotide sequence ID" value="NZ_SDPW01000001.1"/>
</dbReference>
<keyword evidence="2" id="KW-0489">Methyltransferase</keyword>
<accession>A0A4Q2K4C4</accession>
<dbReference type="GO" id="GO:0008168">
    <property type="term" value="F:methyltransferase activity"/>
    <property type="evidence" value="ECO:0007669"/>
    <property type="project" value="UniProtKB-KW"/>
</dbReference>
<organism evidence="2 3">
    <name type="scientific">Senegalimassilia faecalis</name>
    <dbReference type="NCBI Taxonomy" id="2509433"/>
    <lineage>
        <taxon>Bacteria</taxon>
        <taxon>Bacillati</taxon>
        <taxon>Actinomycetota</taxon>
        <taxon>Coriobacteriia</taxon>
        <taxon>Coriobacteriales</taxon>
        <taxon>Coriobacteriaceae</taxon>
        <taxon>Senegalimassilia</taxon>
    </lineage>
</organism>
<name>A0A4Q2K4C4_9ACTN</name>
<dbReference type="InterPro" id="IPR041698">
    <property type="entry name" value="Methyltransf_25"/>
</dbReference>
<dbReference type="AlphaFoldDB" id="A0A4Q2K4C4"/>
<keyword evidence="2" id="KW-0808">Transferase</keyword>
<gene>
    <name evidence="2" type="ORF">ET524_06390</name>
</gene>
<dbReference type="OrthoDB" id="21342at2"/>
<keyword evidence="3" id="KW-1185">Reference proteome</keyword>
<reference evidence="2 3" key="1">
    <citation type="submission" date="2019-01" db="EMBL/GenBank/DDBJ databases">
        <title>Senegalimassilia sp. nov. KGMB04484 isolated human feces.</title>
        <authorList>
            <person name="Han K.-I."/>
            <person name="Kim J.-S."/>
            <person name="Lee K.C."/>
            <person name="Suh M.K."/>
            <person name="Eom M.K."/>
            <person name="Lee J.H."/>
            <person name="Park S.-H."/>
            <person name="Kang S.W."/>
            <person name="Park J.-E."/>
            <person name="Oh B.S."/>
            <person name="Yu S.Y."/>
            <person name="Choi S.-H."/>
            <person name="Lee D.H."/>
            <person name="Yoon H."/>
            <person name="Kim B.-Y."/>
            <person name="Lee J.H."/>
            <person name="Lee J.-S."/>
        </authorList>
    </citation>
    <scope>NUCLEOTIDE SEQUENCE [LARGE SCALE GENOMIC DNA]</scope>
    <source>
        <strain evidence="2 3">KGMB04484</strain>
    </source>
</reference>
<evidence type="ECO:0000259" key="1">
    <source>
        <dbReference type="Pfam" id="PF13649"/>
    </source>
</evidence>
<evidence type="ECO:0000313" key="3">
    <source>
        <dbReference type="Proteomes" id="UP000293345"/>
    </source>
</evidence>
<comment type="caution">
    <text evidence="2">The sequence shown here is derived from an EMBL/GenBank/DDBJ whole genome shotgun (WGS) entry which is preliminary data.</text>
</comment>
<evidence type="ECO:0000313" key="2">
    <source>
        <dbReference type="EMBL" id="RXZ54142.1"/>
    </source>
</evidence>
<sequence length="328" mass="36505">MTENNTANGFTNDFRSAQPLHVSAACASPTEENLAFAPALSTADWNAEWQQMQNARNRPDNSAEWDARALNFPADAQAGPYARRFIELMGIRPGETVFDMGCGTGSIALPLGELGHKVVAADFSQGMLDRMQTVMESQGIRTVFPKLMSWDEDWAAKGVRTGMVDICVASRSIATHDLRDSLLRLTDIARRRVCITLPTGSSPRTDERILSELGLSDAVFRQHLYAICILANERLLPRVDYIQSQRYETFASHEEAAESLQRMIDNAAGAVTTEAQRQSAYARLHAWLNDNLVANDQVGSLDKHGLPQKALRLRNPRIITWAFISWDK</sequence>
<protein>
    <submittedName>
        <fullName evidence="2">Class I SAM-dependent methyltransferase</fullName>
    </submittedName>
</protein>
<dbReference type="Pfam" id="PF13649">
    <property type="entry name" value="Methyltransf_25"/>
    <property type="match status" value="1"/>
</dbReference>
<dbReference type="EMBL" id="SDPW01000001">
    <property type="protein sequence ID" value="RXZ54142.1"/>
    <property type="molecule type" value="Genomic_DNA"/>
</dbReference>
<dbReference type="InterPro" id="IPR029063">
    <property type="entry name" value="SAM-dependent_MTases_sf"/>
</dbReference>
<feature type="domain" description="Methyltransferase" evidence="1">
    <location>
        <begin position="97"/>
        <end position="170"/>
    </location>
</feature>
<dbReference type="Gene3D" id="3.40.50.150">
    <property type="entry name" value="Vaccinia Virus protein VP39"/>
    <property type="match status" value="1"/>
</dbReference>
<dbReference type="Proteomes" id="UP000293345">
    <property type="component" value="Unassembled WGS sequence"/>
</dbReference>
<dbReference type="SUPFAM" id="SSF53335">
    <property type="entry name" value="S-adenosyl-L-methionine-dependent methyltransferases"/>
    <property type="match status" value="1"/>
</dbReference>